<evidence type="ECO:0000259" key="2">
    <source>
        <dbReference type="PROSITE" id="PS50888"/>
    </source>
</evidence>
<dbReference type="OrthoDB" id="690068at2759"/>
<dbReference type="Pfam" id="PF00010">
    <property type="entry name" value="HLH"/>
    <property type="match status" value="1"/>
</dbReference>
<dbReference type="Proteomes" id="UP000094389">
    <property type="component" value="Unassembled WGS sequence"/>
</dbReference>
<accession>A0A1E4S6H5</accession>
<dbReference type="InterPro" id="IPR036638">
    <property type="entry name" value="HLH_DNA-bd_sf"/>
</dbReference>
<dbReference type="InterPro" id="IPR011598">
    <property type="entry name" value="bHLH_dom"/>
</dbReference>
<reference evidence="4 6" key="3">
    <citation type="journal article" date="2016" name="Proc. Natl. Acad. Sci. U.S.A.">
        <title>Comparative genomics of biotechnologically important yeasts.</title>
        <authorList>
            <person name="Riley R."/>
            <person name="Haridas S."/>
            <person name="Wolfe K.H."/>
            <person name="Lopes M.R."/>
            <person name="Hittinger C.T."/>
            <person name="Goeker M."/>
            <person name="Salamov A.A."/>
            <person name="Wisecaver J.H."/>
            <person name="Long T.M."/>
            <person name="Calvey C.H."/>
            <person name="Aerts A.L."/>
            <person name="Barry K.W."/>
            <person name="Choi C."/>
            <person name="Clum A."/>
            <person name="Coughlan A.Y."/>
            <person name="Deshpande S."/>
            <person name="Douglass A.P."/>
            <person name="Hanson S.J."/>
            <person name="Klenk H.-P."/>
            <person name="LaButti K.M."/>
            <person name="Lapidus A."/>
            <person name="Lindquist E.A."/>
            <person name="Lipzen A.M."/>
            <person name="Meier-Kolthoff J.P."/>
            <person name="Ohm R.A."/>
            <person name="Otillar R.P."/>
            <person name="Pangilinan J.L."/>
            <person name="Peng Y."/>
            <person name="Rokas A."/>
            <person name="Rosa C.A."/>
            <person name="Scheuner C."/>
            <person name="Sibirny A.A."/>
            <person name="Slot J.C."/>
            <person name="Stielow J.B."/>
            <person name="Sun H."/>
            <person name="Kurtzman C.P."/>
            <person name="Blackwell M."/>
            <person name="Grigoriev I.V."/>
            <person name="Jeffries T.W."/>
        </authorList>
    </citation>
    <scope>NUCLEOTIDE SEQUENCE [LARGE SCALE GENOMIC DNA]</scope>
    <source>
        <strain evidence="6">ATCC 18201 / CBS 1600 / BCRC 20928 / JCM 3617 / NBRC 0987 / NRRL Y-1542</strain>
        <strain evidence="4">NRRL Y-1542</strain>
    </source>
</reference>
<evidence type="ECO:0000313" key="6">
    <source>
        <dbReference type="Proteomes" id="UP000094389"/>
    </source>
</evidence>
<protein>
    <recommendedName>
        <fullName evidence="2">BHLH domain-containing protein</fullName>
    </recommendedName>
</protein>
<dbReference type="SUPFAM" id="SSF47459">
    <property type="entry name" value="HLH, helix-loop-helix DNA-binding domain"/>
    <property type="match status" value="1"/>
</dbReference>
<dbReference type="Proteomes" id="UP000038830">
    <property type="component" value="Unassembled WGS sequence"/>
</dbReference>
<dbReference type="RefSeq" id="XP_020072154.1">
    <property type="nucleotide sequence ID" value="XM_020217690.1"/>
</dbReference>
<evidence type="ECO:0000313" key="5">
    <source>
        <dbReference type="Proteomes" id="UP000038830"/>
    </source>
</evidence>
<feature type="compositionally biased region" description="Gly residues" evidence="1">
    <location>
        <begin position="36"/>
        <end position="46"/>
    </location>
</feature>
<dbReference type="AlphaFoldDB" id="A0A0H5C3N6"/>
<dbReference type="GO" id="GO:0046983">
    <property type="term" value="F:protein dimerization activity"/>
    <property type="evidence" value="ECO:0007669"/>
    <property type="project" value="InterPro"/>
</dbReference>
<evidence type="ECO:0000256" key="1">
    <source>
        <dbReference type="SAM" id="MobiDB-lite"/>
    </source>
</evidence>
<feature type="region of interest" description="Disordered" evidence="1">
    <location>
        <begin position="308"/>
        <end position="335"/>
    </location>
</feature>
<reference evidence="5" key="2">
    <citation type="journal article" date="2015" name="J. Biotechnol.">
        <title>The structure of the Cyberlindnera jadinii genome and its relation to Candida utilis analyzed by the occurrence of single nucleotide polymorphisms.</title>
        <authorList>
            <person name="Rupp O."/>
            <person name="Brinkrolf K."/>
            <person name="Buerth C."/>
            <person name="Kunigo M."/>
            <person name="Schneider J."/>
            <person name="Jaenicke S."/>
            <person name="Goesmann A."/>
            <person name="Puehler A."/>
            <person name="Jaeger K.-E."/>
            <person name="Ernst J.F."/>
        </authorList>
    </citation>
    <scope>NUCLEOTIDE SEQUENCE [LARGE SCALE GENOMIC DNA]</scope>
    <source>
        <strain evidence="5">ATCC 18201 / CBS 1600 / BCRC 20928 / JCM 3617 / NBRC 0987 / NRRL Y-1542</strain>
    </source>
</reference>
<dbReference type="STRING" id="983966.A0A0H5C3N6"/>
<sequence>MLPLPPDLKPTIIQMQNGDNEEPEQNKLPEPVQMNGQGGGAKGGSNGKPKKKRRRSSSSLISQNEIEKRRREHKTAHSIIEKKRRIRMNREFEALKFMIPACRNNLNSSNNNGEGMYKLTILQSTVDYIRYLHSIVNLQKDEISKYNPRWAQEEDLDFANADVDTDSYRNLENEYDFAKLFDDFTEYKSERLAAARNASSTKSHGNLADDRPLHDTTSVEFIDTADLGTISKSSTTTIRRNSMLDFNKFQALPSPIITPELYPQRGTSFSSSTGSHSVGNNFIALPSMQDKQGSPTFKDSLDFQFPKNAGNFQFSQPGKPARQSQSSSLQGSPQSSLDIINESMARDTETSASQALLSMRRDTSVSNIRTLLN</sequence>
<evidence type="ECO:0000313" key="4">
    <source>
        <dbReference type="EMBL" id="ODV75115.1"/>
    </source>
</evidence>
<reference evidence="3" key="1">
    <citation type="submission" date="2014-12" db="EMBL/GenBank/DDBJ databases">
        <authorList>
            <person name="Jaenicke S."/>
        </authorList>
    </citation>
    <scope>NUCLEOTIDE SEQUENCE [LARGE SCALE GENOMIC DNA]</scope>
    <source>
        <strain evidence="3">CBS1600</strain>
    </source>
</reference>
<accession>A0A0H5C3N6</accession>
<dbReference type="EMBL" id="KV453926">
    <property type="protein sequence ID" value="ODV75115.1"/>
    <property type="molecule type" value="Genomic_DNA"/>
</dbReference>
<gene>
    <name evidence="3" type="ORF">BN1211_2619</name>
    <name evidence="4" type="ORF">CYBJADRAFT_38464</name>
</gene>
<dbReference type="OMA" id="REHKTAH"/>
<feature type="compositionally biased region" description="Low complexity" evidence="1">
    <location>
        <begin position="323"/>
        <end position="335"/>
    </location>
</feature>
<keyword evidence="6" id="KW-1185">Reference proteome</keyword>
<dbReference type="SMART" id="SM00353">
    <property type="entry name" value="HLH"/>
    <property type="match status" value="1"/>
</dbReference>
<dbReference type="EMBL" id="CDQK01000003">
    <property type="protein sequence ID" value="CEP22302.1"/>
    <property type="molecule type" value="Genomic_DNA"/>
</dbReference>
<proteinExistence type="predicted"/>
<dbReference type="GeneID" id="30992086"/>
<evidence type="ECO:0000313" key="3">
    <source>
        <dbReference type="EMBL" id="CEP22302.1"/>
    </source>
</evidence>
<feature type="domain" description="BHLH" evidence="2">
    <location>
        <begin position="72"/>
        <end position="132"/>
    </location>
</feature>
<feature type="region of interest" description="Disordered" evidence="1">
    <location>
        <begin position="1"/>
        <end position="77"/>
    </location>
</feature>
<dbReference type="Gene3D" id="4.10.280.10">
    <property type="entry name" value="Helix-loop-helix DNA-binding domain"/>
    <property type="match status" value="1"/>
</dbReference>
<dbReference type="PROSITE" id="PS50888">
    <property type="entry name" value="BHLH"/>
    <property type="match status" value="1"/>
</dbReference>
<name>A0A0H5C3N6_CYBJN</name>
<organism evidence="3 5">
    <name type="scientific">Cyberlindnera jadinii (strain ATCC 18201 / CBS 1600 / BCRC 20928 / JCM 3617 / NBRC 0987 / NRRL Y-1542)</name>
    <name type="common">Torula yeast</name>
    <name type="synonym">Candida utilis</name>
    <dbReference type="NCBI Taxonomy" id="983966"/>
    <lineage>
        <taxon>Eukaryota</taxon>
        <taxon>Fungi</taxon>
        <taxon>Dikarya</taxon>
        <taxon>Ascomycota</taxon>
        <taxon>Saccharomycotina</taxon>
        <taxon>Saccharomycetes</taxon>
        <taxon>Phaffomycetales</taxon>
        <taxon>Phaffomycetaceae</taxon>
        <taxon>Cyberlindnera</taxon>
    </lineage>
</organism>